<protein>
    <submittedName>
        <fullName evidence="1">Uncharacterized protein</fullName>
    </submittedName>
</protein>
<dbReference type="EMBL" id="CP009962">
    <property type="protein sequence ID" value="AIY42954.1"/>
    <property type="molecule type" value="Genomic_DNA"/>
</dbReference>
<proteinExistence type="predicted"/>
<sequence length="45" mass="5212">MPAHPGARPVFTVWFREISTSVYHSVFSANGDRVEQIEYKCDYYG</sequence>
<gene>
    <name evidence="1" type="ORF">LT85_3796</name>
</gene>
<dbReference type="HOGENOM" id="CLU_3198410_0_0_4"/>
<dbReference type="AlphaFoldDB" id="A0A0A1FH47"/>
<accession>A0A0A1FH47</accession>
<reference evidence="2" key="1">
    <citation type="journal article" date="2014" name="Soil Biol. Biochem.">
        <title>Structure and function of bacterial communities in ageing soils: Insights from the Mendocino ecological staircase.</title>
        <authorList>
            <person name="Uroz S."/>
            <person name="Tech J.J."/>
            <person name="Sawaya N.A."/>
            <person name="Frey-Klett P."/>
            <person name="Leveau J.H.J."/>
        </authorList>
    </citation>
    <scope>NUCLEOTIDE SEQUENCE [LARGE SCALE GENOMIC DNA]</scope>
    <source>
        <strain evidence="2">Cal35</strain>
    </source>
</reference>
<dbReference type="Proteomes" id="UP000030302">
    <property type="component" value="Chromosome"/>
</dbReference>
<evidence type="ECO:0000313" key="1">
    <source>
        <dbReference type="EMBL" id="AIY42954.1"/>
    </source>
</evidence>
<organism evidence="1 2">
    <name type="scientific">Collimonas arenae</name>
    <dbReference type="NCBI Taxonomy" id="279058"/>
    <lineage>
        <taxon>Bacteria</taxon>
        <taxon>Pseudomonadati</taxon>
        <taxon>Pseudomonadota</taxon>
        <taxon>Betaproteobacteria</taxon>
        <taxon>Burkholderiales</taxon>
        <taxon>Oxalobacteraceae</taxon>
        <taxon>Collimonas</taxon>
    </lineage>
</organism>
<dbReference type="STRING" id="279058.LT85_3796"/>
<dbReference type="KEGG" id="care:LT85_3796"/>
<name>A0A0A1FH47_9BURK</name>
<keyword evidence="2" id="KW-1185">Reference proteome</keyword>
<evidence type="ECO:0000313" key="2">
    <source>
        <dbReference type="Proteomes" id="UP000030302"/>
    </source>
</evidence>